<evidence type="ECO:0000259" key="1">
    <source>
        <dbReference type="Pfam" id="PF12680"/>
    </source>
</evidence>
<dbReference type="Gene3D" id="3.10.450.50">
    <property type="match status" value="1"/>
</dbReference>
<feature type="domain" description="SnoaL-like" evidence="1">
    <location>
        <begin position="10"/>
        <end position="118"/>
    </location>
</feature>
<dbReference type="EMBL" id="FYEW01000002">
    <property type="protein sequence ID" value="SNC75196.1"/>
    <property type="molecule type" value="Genomic_DNA"/>
</dbReference>
<evidence type="ECO:0000313" key="2">
    <source>
        <dbReference type="EMBL" id="SNC75196.1"/>
    </source>
</evidence>
<dbReference type="InterPro" id="IPR032710">
    <property type="entry name" value="NTF2-like_dom_sf"/>
</dbReference>
<protein>
    <recommendedName>
        <fullName evidence="1">SnoaL-like domain-containing protein</fullName>
    </recommendedName>
</protein>
<dbReference type="InterPro" id="IPR037401">
    <property type="entry name" value="SnoaL-like"/>
</dbReference>
<dbReference type="PANTHER" id="PTHR41252:SF1">
    <property type="entry name" value="BLR2505 PROTEIN"/>
    <property type="match status" value="1"/>
</dbReference>
<organism evidence="2 3">
    <name type="scientific">Hymenobacter gelipurpurascens</name>
    <dbReference type="NCBI Taxonomy" id="89968"/>
    <lineage>
        <taxon>Bacteria</taxon>
        <taxon>Pseudomonadati</taxon>
        <taxon>Bacteroidota</taxon>
        <taxon>Cytophagia</taxon>
        <taxon>Cytophagales</taxon>
        <taxon>Hymenobacteraceae</taxon>
        <taxon>Hymenobacter</taxon>
    </lineage>
</organism>
<accession>A0A212UAH2</accession>
<sequence length="140" mass="15951">MNEQQNVQVVQEGYALFNQGNIPNLLKLYTEDVEFIVPGPSDIIPYAGVYRGLEQVADFFSKVHDAIVFDRFEPVDYIVQEDKVVVLGYSKARVRANDQPHEEEWAHAFVMREGKVSRFQIFTDTAATSQAFQARKAVAH</sequence>
<evidence type="ECO:0000313" key="3">
    <source>
        <dbReference type="Proteomes" id="UP000198131"/>
    </source>
</evidence>
<dbReference type="Proteomes" id="UP000198131">
    <property type="component" value="Unassembled WGS sequence"/>
</dbReference>
<dbReference type="SUPFAM" id="SSF54427">
    <property type="entry name" value="NTF2-like"/>
    <property type="match status" value="1"/>
</dbReference>
<dbReference type="OrthoDB" id="7869337at2"/>
<proteinExistence type="predicted"/>
<gene>
    <name evidence="2" type="ORF">SAMN06265337_2752</name>
</gene>
<dbReference type="PANTHER" id="PTHR41252">
    <property type="entry name" value="BLR2505 PROTEIN"/>
    <property type="match status" value="1"/>
</dbReference>
<dbReference type="AlphaFoldDB" id="A0A212UAH2"/>
<name>A0A212UAH2_9BACT</name>
<dbReference type="RefSeq" id="WP_088844087.1">
    <property type="nucleotide sequence ID" value="NZ_FYEW01000002.1"/>
</dbReference>
<reference evidence="3" key="1">
    <citation type="submission" date="2017-06" db="EMBL/GenBank/DDBJ databases">
        <authorList>
            <person name="Varghese N."/>
            <person name="Submissions S."/>
        </authorList>
    </citation>
    <scope>NUCLEOTIDE SEQUENCE [LARGE SCALE GENOMIC DNA]</scope>
    <source>
        <strain evidence="3">DSM 11116</strain>
    </source>
</reference>
<dbReference type="Pfam" id="PF12680">
    <property type="entry name" value="SnoaL_2"/>
    <property type="match status" value="1"/>
</dbReference>
<keyword evidence="3" id="KW-1185">Reference proteome</keyword>